<dbReference type="Proteomes" id="UP000245119">
    <property type="component" value="Linkage Group LG2"/>
</dbReference>
<comment type="similarity">
    <text evidence="2">Belongs to the small GTPase superfamily. Rab family.</text>
</comment>
<dbReference type="InterPro" id="IPR027417">
    <property type="entry name" value="P-loop_NTPase"/>
</dbReference>
<dbReference type="PROSITE" id="PS51419">
    <property type="entry name" value="RAB"/>
    <property type="match status" value="1"/>
</dbReference>
<dbReference type="GO" id="GO:0030030">
    <property type="term" value="P:cell projection organization"/>
    <property type="evidence" value="ECO:0007669"/>
    <property type="project" value="UniProtKB-KW"/>
</dbReference>
<evidence type="ECO:0000256" key="5">
    <source>
        <dbReference type="ARBA" id="ARBA00022483"/>
    </source>
</evidence>
<evidence type="ECO:0000256" key="6">
    <source>
        <dbReference type="ARBA" id="ARBA00022490"/>
    </source>
</evidence>
<evidence type="ECO:0000256" key="2">
    <source>
        <dbReference type="ARBA" id="ARBA00006270"/>
    </source>
</evidence>
<dbReference type="PANTHER" id="PTHR14983:SF1">
    <property type="entry name" value="CILIOGENESIS AND PLANAR POLARITY EFFECTOR 2"/>
    <property type="match status" value="1"/>
</dbReference>
<evidence type="ECO:0000256" key="7">
    <source>
        <dbReference type="ARBA" id="ARBA00022794"/>
    </source>
</evidence>
<dbReference type="SUPFAM" id="SSF52540">
    <property type="entry name" value="P-loop containing nucleoside triphosphate hydrolases"/>
    <property type="match status" value="1"/>
</dbReference>
<dbReference type="PANTHER" id="PTHR14983">
    <property type="entry name" value="CILIOGENESIS AND PLANAR POLARITY EFFECTOR 2"/>
    <property type="match status" value="1"/>
</dbReference>
<evidence type="ECO:0000256" key="9">
    <source>
        <dbReference type="ARBA" id="ARBA00023069"/>
    </source>
</evidence>
<dbReference type="InterPro" id="IPR001806">
    <property type="entry name" value="Small_GTPase"/>
</dbReference>
<dbReference type="Gene3D" id="3.40.50.300">
    <property type="entry name" value="P-loop containing nucleotide triphosphate hydrolases"/>
    <property type="match status" value="1"/>
</dbReference>
<comment type="subcellular location">
    <subcellularLocation>
        <location evidence="1">Cytoplasm</location>
        <location evidence="1">Cytoskeleton</location>
        <location evidence="1">Cilium basal body</location>
    </subcellularLocation>
</comment>
<keyword evidence="7" id="KW-0970">Cilium biogenesis/degradation</keyword>
<gene>
    <name evidence="14" type="ORF">C0Q70_02424</name>
</gene>
<organism evidence="14 15">
    <name type="scientific">Pomacea canaliculata</name>
    <name type="common">Golden apple snail</name>
    <dbReference type="NCBI Taxonomy" id="400727"/>
    <lineage>
        <taxon>Eukaryota</taxon>
        <taxon>Metazoa</taxon>
        <taxon>Spiralia</taxon>
        <taxon>Lophotrochozoa</taxon>
        <taxon>Mollusca</taxon>
        <taxon>Gastropoda</taxon>
        <taxon>Caenogastropoda</taxon>
        <taxon>Architaenioglossa</taxon>
        <taxon>Ampullarioidea</taxon>
        <taxon>Ampullariidae</taxon>
        <taxon>Pomacea</taxon>
    </lineage>
</organism>
<dbReference type="GO" id="GO:0005525">
    <property type="term" value="F:GTP binding"/>
    <property type="evidence" value="ECO:0007669"/>
    <property type="project" value="UniProtKB-KW"/>
</dbReference>
<evidence type="ECO:0000256" key="13">
    <source>
        <dbReference type="ARBA" id="ARBA00030243"/>
    </source>
</evidence>
<keyword evidence="10" id="KW-0547">Nucleotide-binding</keyword>
<dbReference type="GO" id="GO:0006887">
    <property type="term" value="P:exocytosis"/>
    <property type="evidence" value="ECO:0007669"/>
    <property type="project" value="UniProtKB-KW"/>
</dbReference>
<protein>
    <recommendedName>
        <fullName evidence="3">Ciliogenesis and planar polarity effector 2</fullName>
    </recommendedName>
    <alternativeName>
        <fullName evidence="13">REM2- and Rab-like small GTPase 1</fullName>
    </alternativeName>
</protein>
<evidence type="ECO:0000256" key="1">
    <source>
        <dbReference type="ARBA" id="ARBA00004120"/>
    </source>
</evidence>
<keyword evidence="9" id="KW-0969">Cilium</keyword>
<dbReference type="OrthoDB" id="10266641at2759"/>
<keyword evidence="12" id="KW-0966">Cell projection</keyword>
<dbReference type="GO" id="GO:0015031">
    <property type="term" value="P:protein transport"/>
    <property type="evidence" value="ECO:0007669"/>
    <property type="project" value="UniProtKB-KW"/>
</dbReference>
<dbReference type="Pfam" id="PF00071">
    <property type="entry name" value="Ras"/>
    <property type="match status" value="1"/>
</dbReference>
<evidence type="ECO:0000313" key="15">
    <source>
        <dbReference type="Proteomes" id="UP000245119"/>
    </source>
</evidence>
<keyword evidence="5" id="KW-0268">Exocytosis</keyword>
<evidence type="ECO:0000256" key="3">
    <source>
        <dbReference type="ARBA" id="ARBA00021423"/>
    </source>
</evidence>
<reference evidence="14 15" key="1">
    <citation type="submission" date="2018-04" db="EMBL/GenBank/DDBJ databases">
        <title>The genome of golden apple snail Pomacea canaliculata provides insight into stress tolerance and invasive adaptation.</title>
        <authorList>
            <person name="Liu C."/>
            <person name="Liu B."/>
            <person name="Ren Y."/>
            <person name="Zhang Y."/>
            <person name="Wang H."/>
            <person name="Li S."/>
            <person name="Jiang F."/>
            <person name="Yin L."/>
            <person name="Zhang G."/>
            <person name="Qian W."/>
            <person name="Fan W."/>
        </authorList>
    </citation>
    <scope>NUCLEOTIDE SEQUENCE [LARGE SCALE GENOMIC DNA]</scope>
    <source>
        <strain evidence="14">SZHN2017</strain>
        <tissue evidence="14">Muscle</tissue>
    </source>
</reference>
<keyword evidence="6" id="KW-0963">Cytoplasm</keyword>
<sequence>MSTLLRRDGRRLRQFGLLERPPLPPHLHMEEISYKVLLVGKTGVGKTSTVASLTGGEVPQTYSETPGLQTNVLHWPARIRQVGRTVLFKIHLLDAGETVLKRYDHILPDCQKGLDGIIFLFSYVDKGSFDEIQHLLNRLTS</sequence>
<keyword evidence="15" id="KW-1185">Reference proteome</keyword>
<dbReference type="STRING" id="400727.A0A2T7PPW3"/>
<keyword evidence="4" id="KW-0813">Transport</keyword>
<dbReference type="GO" id="GO:0003924">
    <property type="term" value="F:GTPase activity"/>
    <property type="evidence" value="ECO:0007669"/>
    <property type="project" value="InterPro"/>
</dbReference>
<dbReference type="EMBL" id="PZQS01000002">
    <property type="protein sequence ID" value="PVD35461.1"/>
    <property type="molecule type" value="Genomic_DNA"/>
</dbReference>
<evidence type="ECO:0000256" key="10">
    <source>
        <dbReference type="ARBA" id="ARBA00023134"/>
    </source>
</evidence>
<comment type="caution">
    <text evidence="14">The sequence shown here is derived from an EMBL/GenBank/DDBJ whole genome shotgun (WGS) entry which is preliminary data.</text>
</comment>
<evidence type="ECO:0000313" key="14">
    <source>
        <dbReference type="EMBL" id="PVD35461.1"/>
    </source>
</evidence>
<evidence type="ECO:0000256" key="4">
    <source>
        <dbReference type="ARBA" id="ARBA00022448"/>
    </source>
</evidence>
<accession>A0A2T7PPW3</accession>
<dbReference type="AlphaFoldDB" id="A0A2T7PPW3"/>
<dbReference type="CDD" id="cd00882">
    <property type="entry name" value="Ras_like_GTPase"/>
    <property type="match status" value="1"/>
</dbReference>
<evidence type="ECO:0000256" key="12">
    <source>
        <dbReference type="ARBA" id="ARBA00023273"/>
    </source>
</evidence>
<proteinExistence type="inferred from homology"/>
<dbReference type="InterPro" id="IPR039677">
    <property type="entry name" value="RSG1"/>
</dbReference>
<keyword evidence="10" id="KW-0342">GTP-binding</keyword>
<keyword evidence="11" id="KW-0206">Cytoskeleton</keyword>
<name>A0A2T7PPW3_POMCA</name>
<evidence type="ECO:0000256" key="8">
    <source>
        <dbReference type="ARBA" id="ARBA00022927"/>
    </source>
</evidence>
<evidence type="ECO:0000256" key="11">
    <source>
        <dbReference type="ARBA" id="ARBA00023212"/>
    </source>
</evidence>
<keyword evidence="8" id="KW-0653">Protein transport</keyword>